<organism evidence="1 2">
    <name type="scientific">Vararia minispora EC-137</name>
    <dbReference type="NCBI Taxonomy" id="1314806"/>
    <lineage>
        <taxon>Eukaryota</taxon>
        <taxon>Fungi</taxon>
        <taxon>Dikarya</taxon>
        <taxon>Basidiomycota</taxon>
        <taxon>Agaricomycotina</taxon>
        <taxon>Agaricomycetes</taxon>
        <taxon>Russulales</taxon>
        <taxon>Lachnocladiaceae</taxon>
        <taxon>Vararia</taxon>
    </lineage>
</organism>
<reference evidence="1" key="1">
    <citation type="submission" date="2021-02" db="EMBL/GenBank/DDBJ databases">
        <authorList>
            <consortium name="DOE Joint Genome Institute"/>
            <person name="Ahrendt S."/>
            <person name="Looney B.P."/>
            <person name="Miyauchi S."/>
            <person name="Morin E."/>
            <person name="Drula E."/>
            <person name="Courty P.E."/>
            <person name="Chicoki N."/>
            <person name="Fauchery L."/>
            <person name="Kohler A."/>
            <person name="Kuo A."/>
            <person name="Labutti K."/>
            <person name="Pangilinan J."/>
            <person name="Lipzen A."/>
            <person name="Riley R."/>
            <person name="Andreopoulos W."/>
            <person name="He G."/>
            <person name="Johnson J."/>
            <person name="Barry K.W."/>
            <person name="Grigoriev I.V."/>
            <person name="Nagy L."/>
            <person name="Hibbett D."/>
            <person name="Henrissat B."/>
            <person name="Matheny P.B."/>
            <person name="Labbe J."/>
            <person name="Martin F."/>
        </authorList>
    </citation>
    <scope>NUCLEOTIDE SEQUENCE</scope>
    <source>
        <strain evidence="1">EC-137</strain>
    </source>
</reference>
<reference evidence="1" key="2">
    <citation type="journal article" date="2022" name="New Phytol.">
        <title>Evolutionary transition to the ectomycorrhizal habit in the genomes of a hyperdiverse lineage of mushroom-forming fungi.</title>
        <authorList>
            <person name="Looney B."/>
            <person name="Miyauchi S."/>
            <person name="Morin E."/>
            <person name="Drula E."/>
            <person name="Courty P.E."/>
            <person name="Kohler A."/>
            <person name="Kuo A."/>
            <person name="LaButti K."/>
            <person name="Pangilinan J."/>
            <person name="Lipzen A."/>
            <person name="Riley R."/>
            <person name="Andreopoulos W."/>
            <person name="He G."/>
            <person name="Johnson J."/>
            <person name="Nolan M."/>
            <person name="Tritt A."/>
            <person name="Barry K.W."/>
            <person name="Grigoriev I.V."/>
            <person name="Nagy L.G."/>
            <person name="Hibbett D."/>
            <person name="Henrissat B."/>
            <person name="Matheny P.B."/>
            <person name="Labbe J."/>
            <person name="Martin F.M."/>
        </authorList>
    </citation>
    <scope>NUCLEOTIDE SEQUENCE</scope>
    <source>
        <strain evidence="1">EC-137</strain>
    </source>
</reference>
<keyword evidence="2" id="KW-1185">Reference proteome</keyword>
<sequence length="248" mass="26249">MAPIRRVALITGAAQGIGLAIALRLADDGLDVALNDLPSKLDALNAAVRAVEGKGGRALVVSGDVSVDEQVNVMVGKTVEILGRLDVMVANAAIAFPFSVTDAEPDAYDKIFAVNVRGVALCYKYAAQQMIKQGWGGRLIGSPGLSAYSASKFAIRGLSQTAALELRRHRITVNTYAPGMIDTPGLGRDAMLAMEQKRMPKQPKAASVDVVASLVSYLASEEAYHITGEQHVPFFGPISVTERKARAT</sequence>
<proteinExistence type="predicted"/>
<accession>A0ACB8QJ36</accession>
<dbReference type="EMBL" id="MU273568">
    <property type="protein sequence ID" value="KAI0031754.1"/>
    <property type="molecule type" value="Genomic_DNA"/>
</dbReference>
<name>A0ACB8QJ36_9AGAM</name>
<protein>
    <submittedName>
        <fullName evidence="1">Uncharacterized protein</fullName>
    </submittedName>
</protein>
<gene>
    <name evidence="1" type="ORF">K488DRAFT_78877</name>
</gene>
<dbReference type="Proteomes" id="UP000814128">
    <property type="component" value="Unassembled WGS sequence"/>
</dbReference>
<evidence type="ECO:0000313" key="1">
    <source>
        <dbReference type="EMBL" id="KAI0031754.1"/>
    </source>
</evidence>
<comment type="caution">
    <text evidence="1">The sequence shown here is derived from an EMBL/GenBank/DDBJ whole genome shotgun (WGS) entry which is preliminary data.</text>
</comment>
<evidence type="ECO:0000313" key="2">
    <source>
        <dbReference type="Proteomes" id="UP000814128"/>
    </source>
</evidence>